<dbReference type="GO" id="GO:0003756">
    <property type="term" value="F:protein disulfide isomerase activity"/>
    <property type="evidence" value="ECO:0007669"/>
    <property type="project" value="UniProtKB-EC"/>
</dbReference>
<dbReference type="GO" id="GO:0005788">
    <property type="term" value="C:endoplasmic reticulum lumen"/>
    <property type="evidence" value="ECO:0007669"/>
    <property type="project" value="UniProtKB-SubCell"/>
</dbReference>
<keyword evidence="17 18" id="KW-0676">Redox-active center</keyword>
<evidence type="ECO:0000256" key="15">
    <source>
        <dbReference type="ARBA" id="ARBA00023157"/>
    </source>
</evidence>
<dbReference type="PANTHER" id="PTHR18929:SF240">
    <property type="entry name" value="PROTEIN DISULFIDE-ISOMERASE"/>
    <property type="match status" value="1"/>
</dbReference>
<evidence type="ECO:0000256" key="11">
    <source>
        <dbReference type="ARBA" id="ARBA00022824"/>
    </source>
</evidence>
<dbReference type="InterPro" id="IPR013766">
    <property type="entry name" value="Thioredoxin_domain"/>
</dbReference>
<dbReference type="InterPro" id="IPR003378">
    <property type="entry name" value="Fringe-like_glycosylTrfase"/>
</dbReference>
<gene>
    <name evidence="22" type="ORF">CINCED_3A000040</name>
</gene>
<keyword evidence="10" id="KW-0677">Repeat</keyword>
<keyword evidence="9 20" id="KW-0732">Signal</keyword>
<dbReference type="AlphaFoldDB" id="A0A5E4NH59"/>
<dbReference type="GO" id="GO:0016020">
    <property type="term" value="C:membrane"/>
    <property type="evidence" value="ECO:0007669"/>
    <property type="project" value="UniProtKB-SubCell"/>
</dbReference>
<dbReference type="GO" id="GO:0034976">
    <property type="term" value="P:response to endoplasmic reticulum stress"/>
    <property type="evidence" value="ECO:0007669"/>
    <property type="project" value="TreeGrafter"/>
</dbReference>
<keyword evidence="23" id="KW-1185">Reference proteome</keyword>
<dbReference type="FunFam" id="3.40.30.10:FF:000042">
    <property type="entry name" value="protein disulfide-isomerase A2"/>
    <property type="match status" value="1"/>
</dbReference>
<dbReference type="FunFam" id="3.40.30.10:FF:000027">
    <property type="entry name" value="protein disulfide-isomerase A2"/>
    <property type="match status" value="1"/>
</dbReference>
<dbReference type="NCBIfam" id="TIGR01130">
    <property type="entry name" value="ER_PDI_fam"/>
    <property type="match status" value="1"/>
</dbReference>
<evidence type="ECO:0000256" key="6">
    <source>
        <dbReference type="ARBA" id="ARBA00022676"/>
    </source>
</evidence>
<dbReference type="CDD" id="cd02981">
    <property type="entry name" value="PDI_b_family"/>
    <property type="match status" value="1"/>
</dbReference>
<dbReference type="Pfam" id="PF00085">
    <property type="entry name" value="Thioredoxin"/>
    <property type="match status" value="2"/>
</dbReference>
<dbReference type="NCBIfam" id="TIGR01126">
    <property type="entry name" value="pdi_dom"/>
    <property type="match status" value="2"/>
</dbReference>
<accession>A0A5E4NH59</accession>
<dbReference type="Gene3D" id="3.40.30.10">
    <property type="entry name" value="Glutaredoxin"/>
    <property type="match status" value="4"/>
</dbReference>
<dbReference type="InterPro" id="IPR036249">
    <property type="entry name" value="Thioredoxin-like_sf"/>
</dbReference>
<dbReference type="FunFam" id="3.40.30.10:FF:000030">
    <property type="entry name" value="Protein disulfide-isomerase"/>
    <property type="match status" value="1"/>
</dbReference>
<dbReference type="OrthoDB" id="72053at2759"/>
<keyword evidence="12" id="KW-0735">Signal-anchor</keyword>
<proteinExistence type="inferred from homology"/>
<dbReference type="Pfam" id="PF02434">
    <property type="entry name" value="Fringe"/>
    <property type="match status" value="1"/>
</dbReference>
<evidence type="ECO:0000313" key="22">
    <source>
        <dbReference type="EMBL" id="VVC44283.1"/>
    </source>
</evidence>
<evidence type="ECO:0000256" key="7">
    <source>
        <dbReference type="ARBA" id="ARBA00022679"/>
    </source>
</evidence>
<evidence type="ECO:0000313" key="23">
    <source>
        <dbReference type="Proteomes" id="UP000325440"/>
    </source>
</evidence>
<evidence type="ECO:0000256" key="5">
    <source>
        <dbReference type="ARBA" id="ARBA00012723"/>
    </source>
</evidence>
<dbReference type="Gene3D" id="3.90.550.50">
    <property type="match status" value="1"/>
</dbReference>
<evidence type="ECO:0000259" key="21">
    <source>
        <dbReference type="PROSITE" id="PS51352"/>
    </source>
</evidence>
<reference evidence="22 23" key="1">
    <citation type="submission" date="2019-08" db="EMBL/GenBank/DDBJ databases">
        <authorList>
            <person name="Alioto T."/>
            <person name="Alioto T."/>
            <person name="Gomez Garrido J."/>
        </authorList>
    </citation>
    <scope>NUCLEOTIDE SEQUENCE [LARGE SCALE GENOMIC DNA]</scope>
</reference>
<dbReference type="EMBL" id="CABPRJ010002377">
    <property type="protein sequence ID" value="VVC44283.1"/>
    <property type="molecule type" value="Genomic_DNA"/>
</dbReference>
<evidence type="ECO:0000256" key="18">
    <source>
        <dbReference type="PIRSR" id="PIRSR605792-51"/>
    </source>
</evidence>
<feature type="domain" description="Thioredoxin" evidence="21">
    <location>
        <begin position="338"/>
        <end position="479"/>
    </location>
</feature>
<keyword evidence="8" id="KW-0812">Transmembrane</keyword>
<feature type="domain" description="Thioredoxin" evidence="21">
    <location>
        <begin position="16"/>
        <end position="139"/>
    </location>
</feature>
<comment type="similarity">
    <text evidence="4 19">Belongs to the protein disulfide isomerase family.</text>
</comment>
<protein>
    <recommendedName>
        <fullName evidence="5 20">Protein disulfide-isomerase</fullName>
        <ecNumber evidence="5 20">5.3.4.1</ecNumber>
    </recommendedName>
</protein>
<dbReference type="CDD" id="cd02982">
    <property type="entry name" value="PDI_b'_family"/>
    <property type="match status" value="1"/>
</dbReference>
<dbReference type="InterPro" id="IPR005792">
    <property type="entry name" value="Prot_disulphide_isomerase"/>
</dbReference>
<dbReference type="CDD" id="cd02995">
    <property type="entry name" value="PDI_a_PDI_a'_C"/>
    <property type="match status" value="1"/>
</dbReference>
<evidence type="ECO:0000256" key="19">
    <source>
        <dbReference type="RuleBase" id="RU004208"/>
    </source>
</evidence>
<evidence type="ECO:0000256" key="2">
    <source>
        <dbReference type="ARBA" id="ARBA00004319"/>
    </source>
</evidence>
<evidence type="ECO:0000256" key="4">
    <source>
        <dbReference type="ARBA" id="ARBA00006347"/>
    </source>
</evidence>
<comment type="subcellular location">
    <subcellularLocation>
        <location evidence="2">Endoplasmic reticulum lumen</location>
    </subcellularLocation>
    <subcellularLocation>
        <location evidence="3">Membrane</location>
        <topology evidence="3">Single-pass type II membrane protein</topology>
    </subcellularLocation>
</comment>
<evidence type="ECO:0000256" key="14">
    <source>
        <dbReference type="ARBA" id="ARBA00023136"/>
    </source>
</evidence>
<evidence type="ECO:0000256" key="8">
    <source>
        <dbReference type="ARBA" id="ARBA00022692"/>
    </source>
</evidence>
<keyword evidence="6" id="KW-0328">Glycosyltransferase</keyword>
<feature type="disulfide bond" description="Redox-active" evidence="18">
    <location>
        <begin position="402"/>
        <end position="405"/>
    </location>
</feature>
<feature type="disulfide bond" description="Redox-active" evidence="18">
    <location>
        <begin position="61"/>
        <end position="64"/>
    </location>
</feature>
<evidence type="ECO:0000256" key="13">
    <source>
        <dbReference type="ARBA" id="ARBA00022989"/>
    </source>
</evidence>
<feature type="signal peptide" evidence="20">
    <location>
        <begin position="1"/>
        <end position="18"/>
    </location>
</feature>
<evidence type="ECO:0000256" key="17">
    <source>
        <dbReference type="ARBA" id="ARBA00023284"/>
    </source>
</evidence>
<feature type="chain" id="PRO_5023017357" description="Protein disulfide-isomerase" evidence="20">
    <location>
        <begin position="19"/>
        <end position="790"/>
    </location>
</feature>
<sequence>MFLYAAFAAFLLVHSTYADAGVQEQVAVDTDEGVLVLTKDNFDHIVSSSEYLLVKFYAPWCGHCKQLAPEYANAAQHLSGNELSIKLGKVDATIESDLAEKFGIRGYPTLKFFKNGKPVDYTGGRTKDEIIQWVLKKSGPAAKVLQSAEELKSFIEGKPVSIVGYFKDLESKAAKLFSELADSVDDHPFGLVSDYSKFTDLEHKDTFVLYKDFDEKKVPFDKEISSIEDIKKFIFVHSLPPVIEFNQETAQKIFGGQIKSHLLLFLSKKEGHFEKFIDDIKPVAIDFRGQIVFVTINADEEEHQRILEFFGMKKNEVPSMRAIKLEDDMTKFKPESSELTGENVRQFVSDFVEGKVKQHLLSEELPEDWNKTPVWTLTATNFDSVALDTTKNVLVEFYAPWCGHCKQLAPIFDKVGEYFADKDDIVIAKMDATVNELEHTKITSFPTLTYYPKGDAKAIEYNGDRSFDAIVKFIESDGQVEAAPATSVGLTSTNVLVPGQQQLPKGVTNSTDYLLSNEKVLQNILPVDNDLLANVFITVKTTGRNHLIRLPVIIKTWFQLAKKQTWFFTDTDDQHLSQITGGHVVNTNCSATHSRRALCCKMSVELDVFLESKKKWFCHVDDDNYVNVPALDELLKLYNPIGDWYLGRTSTPNPLQIHTKSQKTTFWFATGGAGFCLSRALVLKMAPISGNGKLMAIGDRIGLPDDVSVGYVIEYLLKIQLTRVEQFHSHLEPMRLIKKDLFNEQLTFSYSLDNEPNTVEVEGFNEITDPTRFLSLHCFLFPESPCCFEK</sequence>
<dbReference type="PRINTS" id="PR00421">
    <property type="entry name" value="THIOREDOXIN"/>
</dbReference>
<dbReference type="GO" id="GO:0016757">
    <property type="term" value="F:glycosyltransferase activity"/>
    <property type="evidence" value="ECO:0007669"/>
    <property type="project" value="UniProtKB-KW"/>
</dbReference>
<comment type="catalytic activity">
    <reaction evidence="1 20">
        <text>Catalyzes the rearrangement of -S-S- bonds in proteins.</text>
        <dbReference type="EC" id="5.3.4.1"/>
    </reaction>
</comment>
<evidence type="ECO:0000256" key="9">
    <source>
        <dbReference type="ARBA" id="ARBA00022729"/>
    </source>
</evidence>
<dbReference type="FunFam" id="3.40.30.10:FF:000023">
    <property type="entry name" value="Protein disulfide-isomerase"/>
    <property type="match status" value="1"/>
</dbReference>
<evidence type="ECO:0000256" key="20">
    <source>
        <dbReference type="RuleBase" id="RU361130"/>
    </source>
</evidence>
<evidence type="ECO:0000256" key="1">
    <source>
        <dbReference type="ARBA" id="ARBA00001182"/>
    </source>
</evidence>
<evidence type="ECO:0000256" key="16">
    <source>
        <dbReference type="ARBA" id="ARBA00023235"/>
    </source>
</evidence>
<dbReference type="Proteomes" id="UP000325440">
    <property type="component" value="Unassembled WGS sequence"/>
</dbReference>
<keyword evidence="7" id="KW-0808">Transferase</keyword>
<keyword evidence="11" id="KW-0256">Endoplasmic reticulum</keyword>
<evidence type="ECO:0000256" key="3">
    <source>
        <dbReference type="ARBA" id="ARBA00004606"/>
    </source>
</evidence>
<dbReference type="PANTHER" id="PTHR18929">
    <property type="entry name" value="PROTEIN DISULFIDE ISOMERASE"/>
    <property type="match status" value="1"/>
</dbReference>
<dbReference type="PROSITE" id="PS51352">
    <property type="entry name" value="THIOREDOXIN_2"/>
    <property type="match status" value="2"/>
</dbReference>
<evidence type="ECO:0000256" key="10">
    <source>
        <dbReference type="ARBA" id="ARBA00022737"/>
    </source>
</evidence>
<dbReference type="InterPro" id="IPR017937">
    <property type="entry name" value="Thioredoxin_CS"/>
</dbReference>
<keyword evidence="13" id="KW-1133">Transmembrane helix</keyword>
<keyword evidence="15 18" id="KW-1015">Disulfide bond</keyword>
<dbReference type="Pfam" id="PF13848">
    <property type="entry name" value="Thioredoxin_6"/>
    <property type="match status" value="1"/>
</dbReference>
<dbReference type="GO" id="GO:0006457">
    <property type="term" value="P:protein folding"/>
    <property type="evidence" value="ECO:0007669"/>
    <property type="project" value="TreeGrafter"/>
</dbReference>
<evidence type="ECO:0000256" key="12">
    <source>
        <dbReference type="ARBA" id="ARBA00022968"/>
    </source>
</evidence>
<organism evidence="22 23">
    <name type="scientific">Cinara cedri</name>
    <dbReference type="NCBI Taxonomy" id="506608"/>
    <lineage>
        <taxon>Eukaryota</taxon>
        <taxon>Metazoa</taxon>
        <taxon>Ecdysozoa</taxon>
        <taxon>Arthropoda</taxon>
        <taxon>Hexapoda</taxon>
        <taxon>Insecta</taxon>
        <taxon>Pterygota</taxon>
        <taxon>Neoptera</taxon>
        <taxon>Paraneoptera</taxon>
        <taxon>Hemiptera</taxon>
        <taxon>Sternorrhyncha</taxon>
        <taxon>Aphidomorpha</taxon>
        <taxon>Aphidoidea</taxon>
        <taxon>Aphididae</taxon>
        <taxon>Lachninae</taxon>
        <taxon>Cinara</taxon>
    </lineage>
</organism>
<keyword evidence="14" id="KW-0472">Membrane</keyword>
<dbReference type="InterPro" id="IPR005788">
    <property type="entry name" value="PDI_thioredoxin-like_dom"/>
</dbReference>
<dbReference type="EC" id="5.3.4.1" evidence="5 20"/>
<keyword evidence="16 20" id="KW-0413">Isomerase</keyword>
<name>A0A5E4NH59_9HEMI</name>
<dbReference type="CDD" id="cd02961">
    <property type="entry name" value="PDI_a_family"/>
    <property type="match status" value="1"/>
</dbReference>
<dbReference type="SUPFAM" id="SSF52833">
    <property type="entry name" value="Thioredoxin-like"/>
    <property type="match status" value="4"/>
</dbReference>
<dbReference type="PROSITE" id="PS00194">
    <property type="entry name" value="THIOREDOXIN_1"/>
    <property type="match status" value="2"/>
</dbReference>